<gene>
    <name evidence="1" type="ORF">HJG60_011617</name>
</gene>
<accession>A0A833ZVM1</accession>
<organism evidence="1 2">
    <name type="scientific">Phyllostomus discolor</name>
    <name type="common">pale spear-nosed bat</name>
    <dbReference type="NCBI Taxonomy" id="89673"/>
    <lineage>
        <taxon>Eukaryota</taxon>
        <taxon>Metazoa</taxon>
        <taxon>Chordata</taxon>
        <taxon>Craniata</taxon>
        <taxon>Vertebrata</taxon>
        <taxon>Euteleostomi</taxon>
        <taxon>Mammalia</taxon>
        <taxon>Eutheria</taxon>
        <taxon>Laurasiatheria</taxon>
        <taxon>Chiroptera</taxon>
        <taxon>Yangochiroptera</taxon>
        <taxon>Phyllostomidae</taxon>
        <taxon>Phyllostominae</taxon>
        <taxon>Phyllostomus</taxon>
    </lineage>
</organism>
<dbReference type="EMBL" id="JABVXQ010000007">
    <property type="protein sequence ID" value="KAF6099893.1"/>
    <property type="molecule type" value="Genomic_DNA"/>
</dbReference>
<evidence type="ECO:0000313" key="2">
    <source>
        <dbReference type="Proteomes" id="UP000664940"/>
    </source>
</evidence>
<dbReference type="AlphaFoldDB" id="A0A833ZVM1"/>
<comment type="caution">
    <text evidence="1">The sequence shown here is derived from an EMBL/GenBank/DDBJ whole genome shotgun (WGS) entry which is preliminary data.</text>
</comment>
<sequence>MGVLSVTTAGVMFGRGETSYCDLIQDPPLEESVAQGCVCVCVCVRTHAPAHVHMSVNLLLSGCVTQGGLRTHQKNPLSLLKTGFFLCPLQRGREGGAGGLRGSQWITTKATLLPEGVGGDEVAPGTWHLASVFRLLSSGRPLRPGTRAWL</sequence>
<reference evidence="1 2" key="1">
    <citation type="journal article" date="2020" name="Nature">
        <title>Six reference-quality genomes reveal evolution of bat adaptations.</title>
        <authorList>
            <person name="Jebb D."/>
            <person name="Huang Z."/>
            <person name="Pippel M."/>
            <person name="Hughes G.M."/>
            <person name="Lavrichenko K."/>
            <person name="Devanna P."/>
            <person name="Winkler S."/>
            <person name="Jermiin L.S."/>
            <person name="Skirmuntt E.C."/>
            <person name="Katzourakis A."/>
            <person name="Burkitt-Gray L."/>
            <person name="Ray D.A."/>
            <person name="Sullivan K.A.M."/>
            <person name="Roscito J.G."/>
            <person name="Kirilenko B.M."/>
            <person name="Davalos L.M."/>
            <person name="Corthals A.P."/>
            <person name="Power M.L."/>
            <person name="Jones G."/>
            <person name="Ransome R.D."/>
            <person name="Dechmann D.K.N."/>
            <person name="Locatelli A.G."/>
            <person name="Puechmaille S.J."/>
            <person name="Fedrigo O."/>
            <person name="Jarvis E.D."/>
            <person name="Hiller M."/>
            <person name="Vernes S.C."/>
            <person name="Myers E.W."/>
            <person name="Teeling E.C."/>
        </authorList>
    </citation>
    <scope>NUCLEOTIDE SEQUENCE [LARGE SCALE GENOMIC DNA]</scope>
    <source>
        <strain evidence="1">Bat1K_MPI-CBG_1</strain>
    </source>
</reference>
<protein>
    <submittedName>
        <fullName evidence="1">Uncharacterized protein</fullName>
    </submittedName>
</protein>
<evidence type="ECO:0000313" key="1">
    <source>
        <dbReference type="EMBL" id="KAF6099893.1"/>
    </source>
</evidence>
<name>A0A833ZVM1_9CHIR</name>
<dbReference type="Proteomes" id="UP000664940">
    <property type="component" value="Unassembled WGS sequence"/>
</dbReference>
<proteinExistence type="predicted"/>